<reference evidence="8" key="1">
    <citation type="submission" date="2018-06" db="EMBL/GenBank/DDBJ databases">
        <authorList>
            <person name="Zhirakovskaya E."/>
        </authorList>
    </citation>
    <scope>NUCLEOTIDE SEQUENCE</scope>
</reference>
<dbReference type="InterPro" id="IPR022572">
    <property type="entry name" value="DNA_rep/recomb_RecO_N"/>
</dbReference>
<dbReference type="GO" id="GO:0006302">
    <property type="term" value="P:double-strand break repair"/>
    <property type="evidence" value="ECO:0007669"/>
    <property type="project" value="TreeGrafter"/>
</dbReference>
<dbReference type="GO" id="GO:0043590">
    <property type="term" value="C:bacterial nucleoid"/>
    <property type="evidence" value="ECO:0007669"/>
    <property type="project" value="TreeGrafter"/>
</dbReference>
<sequence length="226" mass="25486">MLKPAFILHRKPHSNTSLLLECFTAADGRFPAIAKGVFAKRTGSSGLLQPFAPLAIKWVGRGAVKTLAVHEPNGSRIHLAGRALYCGFYINELVMRLLGRNDPHDELFHLYMETLGRLATSTDFEQPLRWFECLFLAELGYGMQLEHEAENGDPIELDRYYRYELEHGPLMAKPDAGNTIKGSTLLALAHDTVVDANGRKEARMLMRQVLAYYLGDRPLKSRELFQ</sequence>
<dbReference type="InterPro" id="IPR003717">
    <property type="entry name" value="RecO"/>
</dbReference>
<dbReference type="InterPro" id="IPR042242">
    <property type="entry name" value="RecO_C"/>
</dbReference>
<dbReference type="Gene3D" id="1.20.1440.120">
    <property type="entry name" value="Recombination protein O, C-terminal domain"/>
    <property type="match status" value="1"/>
</dbReference>
<dbReference type="GO" id="GO:0006310">
    <property type="term" value="P:DNA recombination"/>
    <property type="evidence" value="ECO:0007669"/>
    <property type="project" value="UniProtKB-KW"/>
</dbReference>
<dbReference type="InterPro" id="IPR012340">
    <property type="entry name" value="NA-bd_OB-fold"/>
</dbReference>
<dbReference type="NCBIfam" id="TIGR00613">
    <property type="entry name" value="reco"/>
    <property type="match status" value="1"/>
</dbReference>
<evidence type="ECO:0000256" key="2">
    <source>
        <dbReference type="ARBA" id="ARBA00021310"/>
    </source>
</evidence>
<comment type="similarity">
    <text evidence="1">Belongs to the RecO family.</text>
</comment>
<dbReference type="Pfam" id="PF02565">
    <property type="entry name" value="RecO_C"/>
    <property type="match status" value="1"/>
</dbReference>
<protein>
    <recommendedName>
        <fullName evidence="2">DNA repair protein RecO</fullName>
    </recommendedName>
    <alternativeName>
        <fullName evidence="6">Recombination protein O</fullName>
    </alternativeName>
</protein>
<dbReference type="Pfam" id="PF11967">
    <property type="entry name" value="RecO_N"/>
    <property type="match status" value="1"/>
</dbReference>
<evidence type="ECO:0000256" key="6">
    <source>
        <dbReference type="ARBA" id="ARBA00033409"/>
    </source>
</evidence>
<keyword evidence="4" id="KW-0233">DNA recombination</keyword>
<dbReference type="PANTHER" id="PTHR33991">
    <property type="entry name" value="DNA REPAIR PROTEIN RECO"/>
    <property type="match status" value="1"/>
</dbReference>
<dbReference type="SUPFAM" id="SSF50249">
    <property type="entry name" value="Nucleic acid-binding proteins"/>
    <property type="match status" value="1"/>
</dbReference>
<dbReference type="PANTHER" id="PTHR33991:SF1">
    <property type="entry name" value="DNA REPAIR PROTEIN RECO"/>
    <property type="match status" value="1"/>
</dbReference>
<name>A0A3B1BDB7_9ZZZZ</name>
<feature type="domain" description="DNA replication/recombination mediator RecO N-terminal" evidence="7">
    <location>
        <begin position="3"/>
        <end position="69"/>
    </location>
</feature>
<evidence type="ECO:0000256" key="1">
    <source>
        <dbReference type="ARBA" id="ARBA00007452"/>
    </source>
</evidence>
<dbReference type="AlphaFoldDB" id="A0A3B1BDB7"/>
<dbReference type="InterPro" id="IPR037278">
    <property type="entry name" value="ARFGAP/RecO"/>
</dbReference>
<evidence type="ECO:0000256" key="4">
    <source>
        <dbReference type="ARBA" id="ARBA00023172"/>
    </source>
</evidence>
<dbReference type="EMBL" id="UOFX01000057">
    <property type="protein sequence ID" value="VAX09924.1"/>
    <property type="molecule type" value="Genomic_DNA"/>
</dbReference>
<dbReference type="Gene3D" id="2.40.50.140">
    <property type="entry name" value="Nucleic acid-binding proteins"/>
    <property type="match status" value="1"/>
</dbReference>
<gene>
    <name evidence="8" type="ORF">MNBD_GAMMA26-1462</name>
</gene>
<keyword evidence="3" id="KW-0227">DNA damage</keyword>
<keyword evidence="5" id="KW-0234">DNA repair</keyword>
<evidence type="ECO:0000313" key="8">
    <source>
        <dbReference type="EMBL" id="VAX09924.1"/>
    </source>
</evidence>
<dbReference type="SUPFAM" id="SSF57863">
    <property type="entry name" value="ArfGap/RecO-like zinc finger"/>
    <property type="match status" value="1"/>
</dbReference>
<proteinExistence type="inferred from homology"/>
<accession>A0A3B1BDB7</accession>
<evidence type="ECO:0000259" key="7">
    <source>
        <dbReference type="Pfam" id="PF11967"/>
    </source>
</evidence>
<evidence type="ECO:0000256" key="5">
    <source>
        <dbReference type="ARBA" id="ARBA00023204"/>
    </source>
</evidence>
<evidence type="ECO:0000256" key="3">
    <source>
        <dbReference type="ARBA" id="ARBA00022763"/>
    </source>
</evidence>
<organism evidence="8">
    <name type="scientific">hydrothermal vent metagenome</name>
    <dbReference type="NCBI Taxonomy" id="652676"/>
    <lineage>
        <taxon>unclassified sequences</taxon>
        <taxon>metagenomes</taxon>
        <taxon>ecological metagenomes</taxon>
    </lineage>
</organism>
<dbReference type="HAMAP" id="MF_00201">
    <property type="entry name" value="RecO"/>
    <property type="match status" value="1"/>
</dbReference>